<comment type="catalytic activity">
    <reaction evidence="6">
        <text>(R)-pantoate + NADP(+) = 2-dehydropantoate + NADPH + H(+)</text>
        <dbReference type="Rhea" id="RHEA:16233"/>
        <dbReference type="ChEBI" id="CHEBI:11561"/>
        <dbReference type="ChEBI" id="CHEBI:15378"/>
        <dbReference type="ChEBI" id="CHEBI:15980"/>
        <dbReference type="ChEBI" id="CHEBI:57783"/>
        <dbReference type="ChEBI" id="CHEBI:58349"/>
        <dbReference type="EC" id="1.1.1.169"/>
    </reaction>
</comment>
<dbReference type="InterPro" id="IPR008927">
    <property type="entry name" value="6-PGluconate_DH-like_C_sf"/>
</dbReference>
<evidence type="ECO:0000313" key="11">
    <source>
        <dbReference type="Proteomes" id="UP000595197"/>
    </source>
</evidence>
<evidence type="ECO:0000256" key="1">
    <source>
        <dbReference type="ARBA" id="ARBA00004994"/>
    </source>
</evidence>
<feature type="transmembrane region" description="Helical" evidence="7">
    <location>
        <begin position="12"/>
        <end position="32"/>
    </location>
</feature>
<dbReference type="InterPro" id="IPR013752">
    <property type="entry name" value="KPA_reductase"/>
</dbReference>
<dbReference type="SUPFAM" id="SSF51735">
    <property type="entry name" value="NAD(P)-binding Rossmann-fold domains"/>
    <property type="match status" value="1"/>
</dbReference>
<gene>
    <name evidence="10" type="ORF">IGS68_28690</name>
</gene>
<reference evidence="10" key="1">
    <citation type="submission" date="2021-02" db="EMBL/GenBank/DDBJ databases">
        <title>Skermanella TT6 skin isolate.</title>
        <authorList>
            <person name="Lee K."/>
            <person name="Ganzorig M."/>
        </authorList>
    </citation>
    <scope>NUCLEOTIDE SEQUENCE</scope>
    <source>
        <strain evidence="10">TT6</strain>
    </source>
</reference>
<sequence length="355" mass="38925">MMQRKIIDPGIYVAGAGAIGLTLTARLMIGGFRVRLVAREESVRFIRQNGLQLIDLEGHHHLHPEVDLASGFSAADILFLCSKSQDLPQLSLSVRHLITSDTLVVPVINGLPWWYFDGENGVWNGNQIRSVDPDNILKTTIPSRQIIGTTTVMTVERVDRGTAKTFNPLQMTLGELNDRPSPRLGELVAILENAGIAVHVAPRIRDAVWTKIVRNLISNPLTAITGATLRENFCNPFLADVSRQMLVEILPLIEAYGARLDVSPESILELGKTMGNVKTSMLQDLEQGHQLELAAICDAVIELARARSIAMPVTEAIGKIAHFKSARQHVSDIHNPKLTEPRSIDCLGTVNLIGV</sequence>
<dbReference type="InterPro" id="IPR013328">
    <property type="entry name" value="6PGD_dom2"/>
</dbReference>
<evidence type="ECO:0000256" key="5">
    <source>
        <dbReference type="ARBA" id="ARBA00032024"/>
    </source>
</evidence>
<keyword evidence="7" id="KW-1133">Transmembrane helix</keyword>
<evidence type="ECO:0000256" key="2">
    <source>
        <dbReference type="ARBA" id="ARBA00013014"/>
    </source>
</evidence>
<dbReference type="Gene3D" id="1.10.1040.10">
    <property type="entry name" value="N-(1-d-carboxylethyl)-l-norvaline Dehydrogenase, domain 2"/>
    <property type="match status" value="1"/>
</dbReference>
<proteinExistence type="predicted"/>
<evidence type="ECO:0000313" key="10">
    <source>
        <dbReference type="EMBL" id="QQP93132.1"/>
    </source>
</evidence>
<feature type="domain" description="Ketopantoate reductase C-terminal" evidence="9">
    <location>
        <begin position="204"/>
        <end position="324"/>
    </location>
</feature>
<evidence type="ECO:0000256" key="3">
    <source>
        <dbReference type="ARBA" id="ARBA00019465"/>
    </source>
</evidence>
<evidence type="ECO:0000259" key="8">
    <source>
        <dbReference type="Pfam" id="PF02558"/>
    </source>
</evidence>
<dbReference type="EC" id="1.1.1.169" evidence="2"/>
<protein>
    <recommendedName>
        <fullName evidence="3">2-dehydropantoate 2-reductase</fullName>
        <ecNumber evidence="2">1.1.1.169</ecNumber>
    </recommendedName>
    <alternativeName>
        <fullName evidence="5">Ketopantoate reductase</fullName>
    </alternativeName>
</protein>
<geneLocation type="plasmid" evidence="10 11">
    <name>pTT6-1</name>
</geneLocation>
<dbReference type="RefSeq" id="WP_201082540.1">
    <property type="nucleotide sequence ID" value="NZ_CP067421.1"/>
</dbReference>
<keyword evidence="10" id="KW-0614">Plasmid</keyword>
<dbReference type="PANTHER" id="PTHR21708">
    <property type="entry name" value="PROBABLE 2-DEHYDROPANTOATE 2-REDUCTASE"/>
    <property type="match status" value="1"/>
</dbReference>
<dbReference type="InterPro" id="IPR051402">
    <property type="entry name" value="KPR-Related"/>
</dbReference>
<evidence type="ECO:0000259" key="9">
    <source>
        <dbReference type="Pfam" id="PF08546"/>
    </source>
</evidence>
<evidence type="ECO:0000256" key="4">
    <source>
        <dbReference type="ARBA" id="ARBA00022655"/>
    </source>
</evidence>
<dbReference type="SUPFAM" id="SSF48179">
    <property type="entry name" value="6-phosphogluconate dehydrogenase C-terminal domain-like"/>
    <property type="match status" value="1"/>
</dbReference>
<dbReference type="EMBL" id="CP067421">
    <property type="protein sequence ID" value="QQP93132.1"/>
    <property type="molecule type" value="Genomic_DNA"/>
</dbReference>
<keyword evidence="7" id="KW-0472">Membrane</keyword>
<keyword evidence="7" id="KW-0812">Transmembrane</keyword>
<organism evidence="10 11">
    <name type="scientific">Skermanella cutis</name>
    <dbReference type="NCBI Taxonomy" id="2775420"/>
    <lineage>
        <taxon>Bacteria</taxon>
        <taxon>Pseudomonadati</taxon>
        <taxon>Pseudomonadota</taxon>
        <taxon>Alphaproteobacteria</taxon>
        <taxon>Rhodospirillales</taxon>
        <taxon>Azospirillaceae</taxon>
        <taxon>Skermanella</taxon>
    </lineage>
</organism>
<keyword evidence="10" id="KW-0560">Oxidoreductase</keyword>
<evidence type="ECO:0000256" key="6">
    <source>
        <dbReference type="ARBA" id="ARBA00048793"/>
    </source>
</evidence>
<dbReference type="GO" id="GO:0008677">
    <property type="term" value="F:2-dehydropantoate 2-reductase activity"/>
    <property type="evidence" value="ECO:0007669"/>
    <property type="project" value="UniProtKB-EC"/>
</dbReference>
<dbReference type="InterPro" id="IPR013332">
    <property type="entry name" value="KPR_N"/>
</dbReference>
<dbReference type="Proteomes" id="UP000595197">
    <property type="component" value="Plasmid pTT6-1"/>
</dbReference>
<keyword evidence="11" id="KW-1185">Reference proteome</keyword>
<accession>A0ABX7BG10</accession>
<name>A0ABX7BG10_9PROT</name>
<dbReference type="PANTHER" id="PTHR21708:SF26">
    <property type="entry name" value="2-DEHYDROPANTOATE 2-REDUCTASE"/>
    <property type="match status" value="1"/>
</dbReference>
<comment type="pathway">
    <text evidence="1">Cofactor biosynthesis; (R)-pantothenate biosynthesis; (R)-pantoate from 3-methyl-2-oxobutanoate: step 2/2.</text>
</comment>
<dbReference type="Pfam" id="PF02558">
    <property type="entry name" value="ApbA"/>
    <property type="match status" value="1"/>
</dbReference>
<evidence type="ECO:0000256" key="7">
    <source>
        <dbReference type="SAM" id="Phobius"/>
    </source>
</evidence>
<dbReference type="Gene3D" id="3.40.50.720">
    <property type="entry name" value="NAD(P)-binding Rossmann-like Domain"/>
    <property type="match status" value="1"/>
</dbReference>
<dbReference type="NCBIfam" id="NF005089">
    <property type="entry name" value="PRK06522.1-4"/>
    <property type="match status" value="1"/>
</dbReference>
<dbReference type="Pfam" id="PF08546">
    <property type="entry name" value="ApbA_C"/>
    <property type="match status" value="1"/>
</dbReference>
<keyword evidence="4" id="KW-0566">Pantothenate biosynthesis</keyword>
<dbReference type="InterPro" id="IPR036291">
    <property type="entry name" value="NAD(P)-bd_dom_sf"/>
</dbReference>
<feature type="domain" description="Ketopantoate reductase N-terminal" evidence="8">
    <location>
        <begin position="11"/>
        <end position="177"/>
    </location>
</feature>